<feature type="compositionally biased region" description="Polar residues" evidence="2">
    <location>
        <begin position="442"/>
        <end position="454"/>
    </location>
</feature>
<dbReference type="OrthoDB" id="2136082at2759"/>
<feature type="region of interest" description="Disordered" evidence="2">
    <location>
        <begin position="82"/>
        <end position="104"/>
    </location>
</feature>
<feature type="region of interest" description="Disordered" evidence="2">
    <location>
        <begin position="517"/>
        <end position="656"/>
    </location>
</feature>
<organism evidence="3 4">
    <name type="scientific">Owenia fusiformis</name>
    <name type="common">Polychaete worm</name>
    <dbReference type="NCBI Taxonomy" id="6347"/>
    <lineage>
        <taxon>Eukaryota</taxon>
        <taxon>Metazoa</taxon>
        <taxon>Spiralia</taxon>
        <taxon>Lophotrochozoa</taxon>
        <taxon>Annelida</taxon>
        <taxon>Polychaeta</taxon>
        <taxon>Sedentaria</taxon>
        <taxon>Canalipalpata</taxon>
        <taxon>Sabellida</taxon>
        <taxon>Oweniida</taxon>
        <taxon>Oweniidae</taxon>
        <taxon>Owenia</taxon>
    </lineage>
</organism>
<feature type="coiled-coil region" evidence="1">
    <location>
        <begin position="251"/>
        <end position="303"/>
    </location>
</feature>
<feature type="compositionally biased region" description="Acidic residues" evidence="2">
    <location>
        <begin position="646"/>
        <end position="656"/>
    </location>
</feature>
<feature type="compositionally biased region" description="Low complexity" evidence="2">
    <location>
        <begin position="455"/>
        <end position="465"/>
    </location>
</feature>
<proteinExistence type="predicted"/>
<sequence length="656" mass="75119">MSGGNTREMWLNAVKQGGGLHGTKRGVNTTRKSATEYWTDTLRKTGHGISTESTPNGMTGLKSSRAMPYNSTSHYMRQLAGTERRKNGTIDPTGKPSPGTPAYKSSEEYYDEILELKKTIQAMKVQDTTLKSKLRRVEEDNLKKERDIEKLLDPSKGDEMRRTLADRRPDAGTTIHSLKQKILKVEQQYRDKEAAYNKLQADIKSTKIEEMKLHTEMMYQEIVRLRNADTIDSPKKNHTKAAPVKETPGRMKALQETILRMNETNTRLQSENRTLKQDLESALEQHAQDKNSLKKDYEDMNKRELMGAISRLEKKMEKNNIDTISMTSETGSRRADTSGKISLEGNMAQKLDQLDKRETELIEENEKQRGTIKKLKEDRLHYRKKGEEKDKQIKLLKKDVEDLQQELDQFYENDRNRTITPRVTPRKRTPQLSRQDSRESLMSRTSVATNRTNGTARSSATNRTTNSRRDRREQDRKVREFTENHAAKRIQRGWRDHKIKDDEDEAVETIQSAIRGHSARRRYMNQNNDSDVTDSEADSAAELIQSSFRGHISRKEQMRRRPSTPMSERSSRFSSRGLDSAGEEEDSDSVIMNSSSRRSSAHHPSSPHSARSSVRSHASSRPMSGKTRSSPRGSTGRRTPVKATISDDDDDDDIIF</sequence>
<keyword evidence="4" id="KW-1185">Reference proteome</keyword>
<feature type="compositionally biased region" description="Low complexity" evidence="2">
    <location>
        <begin position="594"/>
        <end position="638"/>
    </location>
</feature>
<evidence type="ECO:0000313" key="3">
    <source>
        <dbReference type="EMBL" id="CAH1793333.1"/>
    </source>
</evidence>
<feature type="compositionally biased region" description="Polar residues" evidence="2">
    <location>
        <begin position="564"/>
        <end position="574"/>
    </location>
</feature>
<feature type="coiled-coil region" evidence="1">
    <location>
        <begin position="175"/>
        <end position="209"/>
    </location>
</feature>
<dbReference type="SMART" id="SM00015">
    <property type="entry name" value="IQ"/>
    <property type="match status" value="2"/>
</dbReference>
<reference evidence="3" key="1">
    <citation type="submission" date="2022-03" db="EMBL/GenBank/DDBJ databases">
        <authorList>
            <person name="Martin C."/>
        </authorList>
    </citation>
    <scope>NUCLEOTIDE SEQUENCE</scope>
</reference>
<dbReference type="AlphaFoldDB" id="A0A8S4PG76"/>
<gene>
    <name evidence="3" type="ORF">OFUS_LOCUS18196</name>
</gene>
<dbReference type="Proteomes" id="UP000749559">
    <property type="component" value="Unassembled WGS sequence"/>
</dbReference>
<feature type="compositionally biased region" description="Polar residues" evidence="2">
    <location>
        <begin position="48"/>
        <end position="57"/>
    </location>
</feature>
<comment type="caution">
    <text evidence="3">The sequence shown here is derived from an EMBL/GenBank/DDBJ whole genome shotgun (WGS) entry which is preliminary data.</text>
</comment>
<feature type="region of interest" description="Disordered" evidence="2">
    <location>
        <begin position="45"/>
        <end position="68"/>
    </location>
</feature>
<feature type="region of interest" description="Disordered" evidence="2">
    <location>
        <begin position="412"/>
        <end position="484"/>
    </location>
</feature>
<evidence type="ECO:0000256" key="1">
    <source>
        <dbReference type="SAM" id="Coils"/>
    </source>
</evidence>
<dbReference type="Gene3D" id="1.20.5.190">
    <property type="match status" value="1"/>
</dbReference>
<protein>
    <submittedName>
        <fullName evidence="3">Uncharacterized protein</fullName>
    </submittedName>
</protein>
<accession>A0A8S4PG76</accession>
<dbReference type="Pfam" id="PF00612">
    <property type="entry name" value="IQ"/>
    <property type="match status" value="1"/>
</dbReference>
<dbReference type="EMBL" id="CAIIXF020000009">
    <property type="protein sequence ID" value="CAH1793333.1"/>
    <property type="molecule type" value="Genomic_DNA"/>
</dbReference>
<feature type="compositionally biased region" description="Basic and acidic residues" evidence="2">
    <location>
        <begin position="467"/>
        <end position="484"/>
    </location>
</feature>
<keyword evidence="1" id="KW-0175">Coiled coil</keyword>
<name>A0A8S4PG76_OWEFU</name>
<dbReference type="PROSITE" id="PS50096">
    <property type="entry name" value="IQ"/>
    <property type="match status" value="2"/>
</dbReference>
<evidence type="ECO:0000256" key="2">
    <source>
        <dbReference type="SAM" id="MobiDB-lite"/>
    </source>
</evidence>
<dbReference type="InterPro" id="IPR000048">
    <property type="entry name" value="IQ_motif_EF-hand-BS"/>
</dbReference>
<evidence type="ECO:0000313" key="4">
    <source>
        <dbReference type="Proteomes" id="UP000749559"/>
    </source>
</evidence>